<comment type="caution">
    <text evidence="2">The sequence shown here is derived from an EMBL/GenBank/DDBJ whole genome shotgun (WGS) entry which is preliminary data.</text>
</comment>
<dbReference type="EMBL" id="JACBYQ010000002">
    <property type="protein sequence ID" value="NYE95757.1"/>
    <property type="molecule type" value="Genomic_DNA"/>
</dbReference>
<dbReference type="Proteomes" id="UP000521748">
    <property type="component" value="Unassembled WGS sequence"/>
</dbReference>
<dbReference type="Gene3D" id="3.40.50.1820">
    <property type="entry name" value="alpha/beta hydrolase"/>
    <property type="match status" value="1"/>
</dbReference>
<dbReference type="InterPro" id="IPR001563">
    <property type="entry name" value="Peptidase_S10"/>
</dbReference>
<keyword evidence="2" id="KW-0378">Hydrolase</keyword>
<keyword evidence="3" id="KW-1185">Reference proteome</keyword>
<feature type="region of interest" description="Disordered" evidence="1">
    <location>
        <begin position="1"/>
        <end position="28"/>
    </location>
</feature>
<name>A0A7Y9LUC8_9MICC</name>
<dbReference type="Pfam" id="PF00450">
    <property type="entry name" value="Peptidase_S10"/>
    <property type="match status" value="1"/>
</dbReference>
<reference evidence="2 3" key="1">
    <citation type="submission" date="2020-07" db="EMBL/GenBank/DDBJ databases">
        <title>Sequencing the genomes of 1000 actinobacteria strains.</title>
        <authorList>
            <person name="Klenk H.-P."/>
        </authorList>
    </citation>
    <scope>NUCLEOTIDE SEQUENCE [LARGE SCALE GENOMIC DNA]</scope>
    <source>
        <strain evidence="2 3">DSM 102047</strain>
    </source>
</reference>
<dbReference type="GO" id="GO:0006508">
    <property type="term" value="P:proteolysis"/>
    <property type="evidence" value="ECO:0007669"/>
    <property type="project" value="InterPro"/>
</dbReference>
<evidence type="ECO:0000313" key="2">
    <source>
        <dbReference type="EMBL" id="NYE95757.1"/>
    </source>
</evidence>
<proteinExistence type="predicted"/>
<dbReference type="AlphaFoldDB" id="A0A7Y9LUC8"/>
<protein>
    <submittedName>
        <fullName evidence="2">Carboxypeptidase C (Cathepsin A)</fullName>
    </submittedName>
</protein>
<evidence type="ECO:0000313" key="3">
    <source>
        <dbReference type="Proteomes" id="UP000521748"/>
    </source>
</evidence>
<gene>
    <name evidence="2" type="ORF">FHU41_002007</name>
</gene>
<dbReference type="InterPro" id="IPR029058">
    <property type="entry name" value="AB_hydrolase_fold"/>
</dbReference>
<dbReference type="GO" id="GO:0004185">
    <property type="term" value="F:serine-type carboxypeptidase activity"/>
    <property type="evidence" value="ECO:0007669"/>
    <property type="project" value="InterPro"/>
</dbReference>
<dbReference type="SUPFAM" id="SSF53474">
    <property type="entry name" value="alpha/beta-Hydrolases"/>
    <property type="match status" value="1"/>
</dbReference>
<accession>A0A7Y9LUC8</accession>
<sequence>MAKDHSAQDKNSEEAAEKEAETEVTDDFVTREHQLGDLRYRSTAGRLVLRKEQSKDGKSEGFKAKAEIFVTSYVVDSEQNRPVVFAFNGGPGSSSVWLHMGLLGPRIVDSGDVDSLTPPPYGLLDNERTILKHADLVMIDPVSTGYSRVVKGGKDDEFHAFVEDRDLVAEVIRLWTTRNNRWLSAKYLVGESYGTLRAVAVAARLFDAYGMAVNGLGLISTVLNMSTLDFAPGSDTPYALHVPTYAAIAHFHGRHPGRELAEVVAEAEEFAAKDFGYALSQGSRLSEAEYDGVVSRLAAITTLSEGFVRRSNLRWDYSEFSAELLRNQGLTVGRIDGRFTQKNLRGQASINWDDPSLNAINGPYAAAVNHYIRSELGYQNDLPYEILTGRVQPWSYQTFEGRPIEVVGDLERLLNYNPALRVHVDYGYHDGATPHFAAEYVWAHLNIAPEAHERFSHHYHEAGHMMYLNPQCRQDQLAALADFVKP</sequence>
<organism evidence="2 3">
    <name type="scientific">Psychromicrobium silvestre</name>
    <dbReference type="NCBI Taxonomy" id="1645614"/>
    <lineage>
        <taxon>Bacteria</taxon>
        <taxon>Bacillati</taxon>
        <taxon>Actinomycetota</taxon>
        <taxon>Actinomycetes</taxon>
        <taxon>Micrococcales</taxon>
        <taxon>Micrococcaceae</taxon>
        <taxon>Psychromicrobium</taxon>
    </lineage>
</organism>
<evidence type="ECO:0000256" key="1">
    <source>
        <dbReference type="SAM" id="MobiDB-lite"/>
    </source>
</evidence>
<dbReference type="RefSeq" id="WP_179389497.1">
    <property type="nucleotide sequence ID" value="NZ_JACBYQ010000002.1"/>
</dbReference>
<keyword evidence="2" id="KW-0645">Protease</keyword>
<feature type="compositionally biased region" description="Basic and acidic residues" evidence="1">
    <location>
        <begin position="1"/>
        <end position="21"/>
    </location>
</feature>
<keyword evidence="2" id="KW-0121">Carboxypeptidase</keyword>